<keyword evidence="1" id="KW-1133">Transmembrane helix</keyword>
<name>A0A7S2RH00_9STRA</name>
<accession>A0A7S2RH00</accession>
<gene>
    <name evidence="2" type="ORF">RMAR1173_LOCUS4353</name>
</gene>
<feature type="transmembrane region" description="Helical" evidence="1">
    <location>
        <begin position="936"/>
        <end position="957"/>
    </location>
</feature>
<feature type="transmembrane region" description="Helical" evidence="1">
    <location>
        <begin position="617"/>
        <end position="643"/>
    </location>
</feature>
<keyword evidence="1" id="KW-0812">Transmembrane</keyword>
<evidence type="ECO:0000313" key="2">
    <source>
        <dbReference type="EMBL" id="CAD9670523.1"/>
    </source>
</evidence>
<dbReference type="AlphaFoldDB" id="A0A7S2RH00"/>
<proteinExistence type="predicted"/>
<sequence length="973" mass="107583">MASVSKDTKTTHLDDKDFVTTGDYVSICGRADVLHCCPSQHQCQDGTLMNRLAMASFAVVLLWMSSLAVAVSLVRYVVASPTTDAVFASCSYAYDVAEDERDSYLACVDRQLDMCNDVYDTALGDALLRVETNFAFNKDLLDSAEDAQAACAAATTTVQAALDEWTQGGVDQEIEYATVCGDDDDLTTCAVSCSVDEGDSGLNCTCQTVKDMIGDVSAVRSKAFTDAVQYQEYSDATVSSLVSYTNDRIAYDTAYVDNKTAGAQEAMAEALEAISVSHIADINLSFAILFPGADHLMGCVSLRDSENHTGCFDGLDSAHELYEDVRDALDAQLSVAREGFQDFVDEAADYVDKVSKALDNMIEFYEGFATYVVAVGIDPSDMGDWFGMSIADFTAPLPSWPSGVGIISDIEDIPGANYIWGEVEEVYDKFVANLTLASVGTVKAATAWLDDVIAVTNSLPEFSPDDYNPPQYSDYTTEEGVQNVSQAEENHQAASQEFVAEQRDSLDAFAEVEAAEGDDYEFDPYNFTLSDDTYNYAVSTYFPFEPLSPSEVDFNIWMLSIGDVATLLIIFDYVYRAYRSIYIFARFWSRSGLAIPDVDMRIDRDHLGAVFMSNSRLVMYCVTSPLVLGIIVVSFFGAFVFYVCQIYLPLYNSYVDGCVTGVTNGTFLTENLYSIAYNYAAEDGNEEYFNGIEDYNVLKVDSCASYSTSSQEKQNEDEAFLSSLIKAQKNTRDDMYLMQQCIDADTMDDLFLKACCGEAPYDACSAYGNDDEWFNSTHVCPVDDNSQAPFSVVSSYLDEASCNEPASWDDWQLEDAVFYCGDIPDCALTCGGPNRQLLRTVTEQCGCMVEWLFHSSFFKFSIALIIYILMNASRVILTRALCKVFWRYLSPGIFTYKATCDNHGNVLAPRGTEKYESFTGPNGALKKELDWTLKRYVGLAWVEVLVALALNVPWIVFLQRASHDIAYDPNELD</sequence>
<protein>
    <submittedName>
        <fullName evidence="2">Uncharacterized protein</fullName>
    </submittedName>
</protein>
<dbReference type="EMBL" id="HBHJ01006712">
    <property type="protein sequence ID" value="CAD9670523.1"/>
    <property type="molecule type" value="Transcribed_RNA"/>
</dbReference>
<organism evidence="2">
    <name type="scientific">Rhizochromulina marina</name>
    <dbReference type="NCBI Taxonomy" id="1034831"/>
    <lineage>
        <taxon>Eukaryota</taxon>
        <taxon>Sar</taxon>
        <taxon>Stramenopiles</taxon>
        <taxon>Ochrophyta</taxon>
        <taxon>Dictyochophyceae</taxon>
        <taxon>Rhizochromulinales</taxon>
        <taxon>Rhizochromulina</taxon>
    </lineage>
</organism>
<feature type="transmembrane region" description="Helical" evidence="1">
    <location>
        <begin position="57"/>
        <end position="78"/>
    </location>
</feature>
<keyword evidence="1" id="KW-0472">Membrane</keyword>
<reference evidence="2" key="1">
    <citation type="submission" date="2021-01" db="EMBL/GenBank/DDBJ databases">
        <authorList>
            <person name="Corre E."/>
            <person name="Pelletier E."/>
            <person name="Niang G."/>
            <person name="Scheremetjew M."/>
            <person name="Finn R."/>
            <person name="Kale V."/>
            <person name="Holt S."/>
            <person name="Cochrane G."/>
            <person name="Meng A."/>
            <person name="Brown T."/>
            <person name="Cohen L."/>
        </authorList>
    </citation>
    <scope>NUCLEOTIDE SEQUENCE</scope>
    <source>
        <strain evidence="2">CCMP1243</strain>
    </source>
</reference>
<feature type="transmembrane region" description="Helical" evidence="1">
    <location>
        <begin position="554"/>
        <end position="575"/>
    </location>
</feature>
<evidence type="ECO:0000256" key="1">
    <source>
        <dbReference type="SAM" id="Phobius"/>
    </source>
</evidence>